<reference evidence="1" key="1">
    <citation type="journal article" date="2017" name="Nature">
        <title>The sunflower genome provides insights into oil metabolism, flowering and Asterid evolution.</title>
        <authorList>
            <person name="Badouin H."/>
            <person name="Gouzy J."/>
            <person name="Grassa C.J."/>
            <person name="Murat F."/>
            <person name="Staton S.E."/>
            <person name="Cottret L."/>
            <person name="Lelandais-Briere C."/>
            <person name="Owens G.L."/>
            <person name="Carrere S."/>
            <person name="Mayjonade B."/>
            <person name="Legrand L."/>
            <person name="Gill N."/>
            <person name="Kane N.C."/>
            <person name="Bowers J.E."/>
            <person name="Hubner S."/>
            <person name="Bellec A."/>
            <person name="Berard A."/>
            <person name="Berges H."/>
            <person name="Blanchet N."/>
            <person name="Boniface M.C."/>
            <person name="Brunel D."/>
            <person name="Catrice O."/>
            <person name="Chaidir N."/>
            <person name="Claudel C."/>
            <person name="Donnadieu C."/>
            <person name="Faraut T."/>
            <person name="Fievet G."/>
            <person name="Helmstetter N."/>
            <person name="King M."/>
            <person name="Knapp S.J."/>
            <person name="Lai Z."/>
            <person name="Le Paslier M.C."/>
            <person name="Lippi Y."/>
            <person name="Lorenzon L."/>
            <person name="Mandel J.R."/>
            <person name="Marage G."/>
            <person name="Marchand G."/>
            <person name="Marquand E."/>
            <person name="Bret-Mestries E."/>
            <person name="Morien E."/>
            <person name="Nambeesan S."/>
            <person name="Nguyen T."/>
            <person name="Pegot-Espagnet P."/>
            <person name="Pouilly N."/>
            <person name="Raftis F."/>
            <person name="Sallet E."/>
            <person name="Schiex T."/>
            <person name="Thomas J."/>
            <person name="Vandecasteele C."/>
            <person name="Vares D."/>
            <person name="Vear F."/>
            <person name="Vautrin S."/>
            <person name="Crespi M."/>
            <person name="Mangin B."/>
            <person name="Burke J.M."/>
            <person name="Salse J."/>
            <person name="Munos S."/>
            <person name="Vincourt P."/>
            <person name="Rieseberg L.H."/>
            <person name="Langlade N.B."/>
        </authorList>
    </citation>
    <scope>NUCLEOTIDE SEQUENCE</scope>
    <source>
        <tissue evidence="1">Leaves</tissue>
    </source>
</reference>
<reference evidence="1" key="2">
    <citation type="submission" date="2020-06" db="EMBL/GenBank/DDBJ databases">
        <title>Helianthus annuus Genome sequencing and assembly Release 2.</title>
        <authorList>
            <person name="Gouzy J."/>
            <person name="Langlade N."/>
            <person name="Munos S."/>
        </authorList>
    </citation>
    <scope>NUCLEOTIDE SEQUENCE</scope>
    <source>
        <tissue evidence="1">Leaves</tissue>
    </source>
</reference>
<dbReference type="Gramene" id="mRNA:HanXRQr2_Chr16g0733631">
    <property type="protein sequence ID" value="CDS:HanXRQr2_Chr16g0733631.1"/>
    <property type="gene ID" value="HanXRQr2_Chr16g0733631"/>
</dbReference>
<evidence type="ECO:0000313" key="2">
    <source>
        <dbReference type="Proteomes" id="UP000215914"/>
    </source>
</evidence>
<proteinExistence type="predicted"/>
<dbReference type="Proteomes" id="UP000215914">
    <property type="component" value="Unassembled WGS sequence"/>
</dbReference>
<gene>
    <name evidence="1" type="ORF">HanXRQr2_Chr16g0733631</name>
</gene>
<comment type="caution">
    <text evidence="1">The sequence shown here is derived from an EMBL/GenBank/DDBJ whole genome shotgun (WGS) entry which is preliminary data.</text>
</comment>
<dbReference type="EMBL" id="MNCJ02000331">
    <property type="protein sequence ID" value="KAF5758805.1"/>
    <property type="molecule type" value="Genomic_DNA"/>
</dbReference>
<sequence>MEDQMILILGSLITLRPCVVVKEDPWALSAMWRSSQQLGGGGIMGRFSKMGVVV</sequence>
<dbReference type="AlphaFoldDB" id="A0A9K3DNU6"/>
<evidence type="ECO:0000313" key="1">
    <source>
        <dbReference type="EMBL" id="KAF5758805.1"/>
    </source>
</evidence>
<name>A0A9K3DNU6_HELAN</name>
<organism evidence="1 2">
    <name type="scientific">Helianthus annuus</name>
    <name type="common">Common sunflower</name>
    <dbReference type="NCBI Taxonomy" id="4232"/>
    <lineage>
        <taxon>Eukaryota</taxon>
        <taxon>Viridiplantae</taxon>
        <taxon>Streptophyta</taxon>
        <taxon>Embryophyta</taxon>
        <taxon>Tracheophyta</taxon>
        <taxon>Spermatophyta</taxon>
        <taxon>Magnoliopsida</taxon>
        <taxon>eudicotyledons</taxon>
        <taxon>Gunneridae</taxon>
        <taxon>Pentapetalae</taxon>
        <taxon>asterids</taxon>
        <taxon>campanulids</taxon>
        <taxon>Asterales</taxon>
        <taxon>Asteraceae</taxon>
        <taxon>Asteroideae</taxon>
        <taxon>Heliantheae alliance</taxon>
        <taxon>Heliantheae</taxon>
        <taxon>Helianthus</taxon>
    </lineage>
</organism>
<protein>
    <submittedName>
        <fullName evidence="1">Uncharacterized protein</fullName>
    </submittedName>
</protein>
<accession>A0A9K3DNU6</accession>
<keyword evidence="2" id="KW-1185">Reference proteome</keyword>